<dbReference type="PROSITE" id="PS51352">
    <property type="entry name" value="THIOREDOXIN_2"/>
    <property type="match status" value="1"/>
</dbReference>
<evidence type="ECO:0000256" key="2">
    <source>
        <dbReference type="ARBA" id="ARBA00022748"/>
    </source>
</evidence>
<dbReference type="EMBL" id="JAUFQH010000008">
    <property type="protein sequence ID" value="MDN3619742.1"/>
    <property type="molecule type" value="Genomic_DNA"/>
</dbReference>
<evidence type="ECO:0000259" key="6">
    <source>
        <dbReference type="PROSITE" id="PS51352"/>
    </source>
</evidence>
<organism evidence="7 8">
    <name type="scientific">Polaribacter sejongensis</name>
    <dbReference type="NCBI Taxonomy" id="985043"/>
    <lineage>
        <taxon>Bacteria</taxon>
        <taxon>Pseudomonadati</taxon>
        <taxon>Bacteroidota</taxon>
        <taxon>Flavobacteriia</taxon>
        <taxon>Flavobacteriales</taxon>
        <taxon>Flavobacteriaceae</taxon>
    </lineage>
</organism>
<name>A0AAJ1QXQ5_9FLAO</name>
<gene>
    <name evidence="7" type="ORF">QWY81_09780</name>
</gene>
<feature type="chain" id="PRO_5042553969" evidence="5">
    <location>
        <begin position="21"/>
        <end position="164"/>
    </location>
</feature>
<dbReference type="Gene3D" id="3.40.30.10">
    <property type="entry name" value="Glutaredoxin"/>
    <property type="match status" value="1"/>
</dbReference>
<reference evidence="7 8" key="1">
    <citation type="journal article" date="2014" name="Int. J. Syst. Evol. Microbiol.">
        <title>Complete genome sequence of Corynebacterium casei LMG S-19264T (=DSM 44701T), isolated from a smear-ripened cheese.</title>
        <authorList>
            <consortium name="US DOE Joint Genome Institute (JGI-PGF)"/>
            <person name="Walter F."/>
            <person name="Albersmeier A."/>
            <person name="Kalinowski J."/>
            <person name="Ruckert C."/>
        </authorList>
    </citation>
    <scope>NUCLEOTIDE SEQUENCE [LARGE SCALE GENOMIC DNA]</scope>
    <source>
        <strain evidence="7 8">CECT 8670</strain>
    </source>
</reference>
<dbReference type="PANTHER" id="PTHR42852">
    <property type="entry name" value="THIOL:DISULFIDE INTERCHANGE PROTEIN DSBE"/>
    <property type="match status" value="1"/>
</dbReference>
<protein>
    <submittedName>
        <fullName evidence="7">TlpA disulfide reductase family protein</fullName>
    </submittedName>
</protein>
<dbReference type="InterPro" id="IPR013766">
    <property type="entry name" value="Thioredoxin_domain"/>
</dbReference>
<dbReference type="Pfam" id="PF13905">
    <property type="entry name" value="Thioredoxin_8"/>
    <property type="match status" value="1"/>
</dbReference>
<dbReference type="InterPro" id="IPR050553">
    <property type="entry name" value="Thioredoxin_ResA/DsbE_sf"/>
</dbReference>
<dbReference type="RefSeq" id="WP_261972559.1">
    <property type="nucleotide sequence ID" value="NZ_CP103460.1"/>
</dbReference>
<evidence type="ECO:0000256" key="5">
    <source>
        <dbReference type="SAM" id="SignalP"/>
    </source>
</evidence>
<dbReference type="SUPFAM" id="SSF52833">
    <property type="entry name" value="Thioredoxin-like"/>
    <property type="match status" value="1"/>
</dbReference>
<evidence type="ECO:0000256" key="1">
    <source>
        <dbReference type="ARBA" id="ARBA00004196"/>
    </source>
</evidence>
<dbReference type="InterPro" id="IPR036249">
    <property type="entry name" value="Thioredoxin-like_sf"/>
</dbReference>
<evidence type="ECO:0000313" key="8">
    <source>
        <dbReference type="Proteomes" id="UP001228636"/>
    </source>
</evidence>
<keyword evidence="2" id="KW-0201">Cytochrome c-type biogenesis</keyword>
<accession>A0AAJ1QXQ5</accession>
<comment type="subcellular location">
    <subcellularLocation>
        <location evidence="1">Cell envelope</location>
    </subcellularLocation>
</comment>
<dbReference type="GO" id="GO:0017004">
    <property type="term" value="P:cytochrome complex assembly"/>
    <property type="evidence" value="ECO:0007669"/>
    <property type="project" value="UniProtKB-KW"/>
</dbReference>
<sequence>MFKKIIVLVFVSFLASCSLETPNEFSEKALQEKVYDLNDEVSTFKGVIDQHKGKKILIDVWASWCRDCLVGMPKVKELQKKFPEVVYLFLSVDEKKDSWKRGVKRYDVIGEHYNLPQGMKKGDLVDFLNLSWIPRYVVVDENGKITLFNATDASDENIIKALKE</sequence>
<dbReference type="GO" id="GO:0030313">
    <property type="term" value="C:cell envelope"/>
    <property type="evidence" value="ECO:0007669"/>
    <property type="project" value="UniProtKB-SubCell"/>
</dbReference>
<feature type="signal peptide" evidence="5">
    <location>
        <begin position="1"/>
        <end position="20"/>
    </location>
</feature>
<evidence type="ECO:0000256" key="4">
    <source>
        <dbReference type="ARBA" id="ARBA00023284"/>
    </source>
</evidence>
<dbReference type="AlphaFoldDB" id="A0AAJ1QXQ5"/>
<feature type="domain" description="Thioredoxin" evidence="6">
    <location>
        <begin position="23"/>
        <end position="164"/>
    </location>
</feature>
<comment type="caution">
    <text evidence="7">The sequence shown here is derived from an EMBL/GenBank/DDBJ whole genome shotgun (WGS) entry which is preliminary data.</text>
</comment>
<dbReference type="CDD" id="cd02966">
    <property type="entry name" value="TlpA_like_family"/>
    <property type="match status" value="1"/>
</dbReference>
<evidence type="ECO:0000313" key="7">
    <source>
        <dbReference type="EMBL" id="MDN3619742.1"/>
    </source>
</evidence>
<keyword evidence="5" id="KW-0732">Signal</keyword>
<dbReference type="Proteomes" id="UP001228636">
    <property type="component" value="Unassembled WGS sequence"/>
</dbReference>
<dbReference type="InterPro" id="IPR012336">
    <property type="entry name" value="Thioredoxin-like_fold"/>
</dbReference>
<proteinExistence type="predicted"/>
<keyword evidence="3" id="KW-1015">Disulfide bond</keyword>
<evidence type="ECO:0000256" key="3">
    <source>
        <dbReference type="ARBA" id="ARBA00023157"/>
    </source>
</evidence>
<dbReference type="PANTHER" id="PTHR42852:SF6">
    <property type="entry name" value="THIOL:DISULFIDE INTERCHANGE PROTEIN DSBE"/>
    <property type="match status" value="1"/>
</dbReference>
<dbReference type="PROSITE" id="PS51257">
    <property type="entry name" value="PROKAR_LIPOPROTEIN"/>
    <property type="match status" value="1"/>
</dbReference>
<keyword evidence="4" id="KW-0676">Redox-active center</keyword>